<proteinExistence type="predicted"/>
<dbReference type="AlphaFoldDB" id="A0A8J6TM54"/>
<name>A0A8J6TM54_9BACT</name>
<dbReference type="EMBL" id="JACNJH010000131">
    <property type="protein sequence ID" value="MBC8361358.1"/>
    <property type="molecule type" value="Genomic_DNA"/>
</dbReference>
<organism evidence="1 2">
    <name type="scientific">Candidatus Desulfatibia profunda</name>
    <dbReference type="NCBI Taxonomy" id="2841695"/>
    <lineage>
        <taxon>Bacteria</taxon>
        <taxon>Pseudomonadati</taxon>
        <taxon>Thermodesulfobacteriota</taxon>
        <taxon>Desulfobacteria</taxon>
        <taxon>Desulfobacterales</taxon>
        <taxon>Desulfobacterales incertae sedis</taxon>
        <taxon>Candidatus Desulfatibia</taxon>
    </lineage>
</organism>
<sequence>MDEGVDPTKMCQSLVEKVAQSRQLSAVANPEVLVLFESWLEELESEVTAFIKKTNSLDPTDLAEGLGLSRSGADFLVTKLKREGKI</sequence>
<evidence type="ECO:0000313" key="1">
    <source>
        <dbReference type="EMBL" id="MBC8361358.1"/>
    </source>
</evidence>
<protein>
    <recommendedName>
        <fullName evidence="3">Winged helix-turn-helix domain-containing protein</fullName>
    </recommendedName>
</protein>
<evidence type="ECO:0008006" key="3">
    <source>
        <dbReference type="Google" id="ProtNLM"/>
    </source>
</evidence>
<gene>
    <name evidence="1" type="ORF">H8E23_08175</name>
</gene>
<dbReference type="Proteomes" id="UP000603434">
    <property type="component" value="Unassembled WGS sequence"/>
</dbReference>
<reference evidence="1 2" key="1">
    <citation type="submission" date="2020-08" db="EMBL/GenBank/DDBJ databases">
        <title>Bridging the membrane lipid divide: bacteria of the FCB group superphylum have the potential to synthesize archaeal ether lipids.</title>
        <authorList>
            <person name="Villanueva L."/>
            <person name="Von Meijenfeldt F.A.B."/>
            <person name="Westbye A.B."/>
            <person name="Yadav S."/>
            <person name="Hopmans E.C."/>
            <person name="Dutilh B.E."/>
            <person name="Sinninghe Damste J.S."/>
        </authorList>
    </citation>
    <scope>NUCLEOTIDE SEQUENCE [LARGE SCALE GENOMIC DNA]</scope>
    <source>
        <strain evidence="1">NIOZ-UU30</strain>
    </source>
</reference>
<accession>A0A8J6TM54</accession>
<comment type="caution">
    <text evidence="1">The sequence shown here is derived from an EMBL/GenBank/DDBJ whole genome shotgun (WGS) entry which is preliminary data.</text>
</comment>
<evidence type="ECO:0000313" key="2">
    <source>
        <dbReference type="Proteomes" id="UP000603434"/>
    </source>
</evidence>